<evidence type="ECO:0000313" key="2">
    <source>
        <dbReference type="EMBL" id="SVD69639.1"/>
    </source>
</evidence>
<reference evidence="2" key="1">
    <citation type="submission" date="2018-05" db="EMBL/GenBank/DDBJ databases">
        <authorList>
            <person name="Lanie J.A."/>
            <person name="Ng W.-L."/>
            <person name="Kazmierczak K.M."/>
            <person name="Andrzejewski T.M."/>
            <person name="Davidsen T.M."/>
            <person name="Wayne K.J."/>
            <person name="Tettelin H."/>
            <person name="Glass J.I."/>
            <person name="Rusch D."/>
            <person name="Podicherti R."/>
            <person name="Tsui H.-C.T."/>
            <person name="Winkler M.E."/>
        </authorList>
    </citation>
    <scope>NUCLEOTIDE SEQUENCE</scope>
</reference>
<proteinExistence type="predicted"/>
<dbReference type="GO" id="GO:0047444">
    <property type="term" value="F:N-acylneuraminate-9-phosphate synthase activity"/>
    <property type="evidence" value="ECO:0007669"/>
    <property type="project" value="TreeGrafter"/>
</dbReference>
<feature type="non-terminal residue" evidence="2">
    <location>
        <position position="1"/>
    </location>
</feature>
<dbReference type="PANTHER" id="PTHR42966">
    <property type="entry name" value="N-ACETYLNEURAMINATE SYNTHASE"/>
    <property type="match status" value="1"/>
</dbReference>
<dbReference type="InterPro" id="IPR013785">
    <property type="entry name" value="Aldolase_TIM"/>
</dbReference>
<protein>
    <recommendedName>
        <fullName evidence="1">PseI/NeuA/B-like domain-containing protein</fullName>
    </recommendedName>
</protein>
<dbReference type="InterPro" id="IPR013132">
    <property type="entry name" value="PseI/NeuA/B-like_N"/>
</dbReference>
<sequence>ASYVKFQTYTAEQFGADHVWYEEFRKVVMPEQMHFEMQTLCKERGVGFLSSTFTQRSTAFLVDRMGCDELKLASSRVTDGVLLDYVNSRADQVRRVYLSTGMSTLEEVREAVARLGRIEELYLLHCTSQYPTEDENVNLRAMVTLMESFPGYPIGYSDHSRGIEACLAAVALGAQVLEKHFTYHVRMPGDDHEGALTPETLQDLVQGIERIESMLGSGDKKPVPAEEKAMAALRVEMREVGFDA</sequence>
<dbReference type="AlphaFoldDB" id="A0A382XFM5"/>
<dbReference type="PANTHER" id="PTHR42966:SF1">
    <property type="entry name" value="SIALIC ACID SYNTHASE"/>
    <property type="match status" value="1"/>
</dbReference>
<dbReference type="Pfam" id="PF03102">
    <property type="entry name" value="NeuB"/>
    <property type="match status" value="1"/>
</dbReference>
<accession>A0A382XFM5</accession>
<dbReference type="GO" id="GO:0016051">
    <property type="term" value="P:carbohydrate biosynthetic process"/>
    <property type="evidence" value="ECO:0007669"/>
    <property type="project" value="InterPro"/>
</dbReference>
<dbReference type="Gene3D" id="3.20.20.70">
    <property type="entry name" value="Aldolase class I"/>
    <property type="match status" value="1"/>
</dbReference>
<gene>
    <name evidence="2" type="ORF">METZ01_LOCUS422493</name>
</gene>
<feature type="domain" description="PseI/NeuA/B-like" evidence="1">
    <location>
        <begin position="3"/>
        <end position="220"/>
    </location>
</feature>
<name>A0A382XFM5_9ZZZZ</name>
<dbReference type="EMBL" id="UINC01167242">
    <property type="protein sequence ID" value="SVD69639.1"/>
    <property type="molecule type" value="Genomic_DNA"/>
</dbReference>
<evidence type="ECO:0000259" key="1">
    <source>
        <dbReference type="Pfam" id="PF03102"/>
    </source>
</evidence>
<organism evidence="2">
    <name type="scientific">marine metagenome</name>
    <dbReference type="NCBI Taxonomy" id="408172"/>
    <lineage>
        <taxon>unclassified sequences</taxon>
        <taxon>metagenomes</taxon>
        <taxon>ecological metagenomes</taxon>
    </lineage>
</organism>
<dbReference type="InterPro" id="IPR051690">
    <property type="entry name" value="PseI-like"/>
</dbReference>
<dbReference type="SUPFAM" id="SSF51569">
    <property type="entry name" value="Aldolase"/>
    <property type="match status" value="1"/>
</dbReference>